<organism evidence="10 11">
    <name type="scientific">Alteribacter lacisalsi</name>
    <dbReference type="NCBI Taxonomy" id="2045244"/>
    <lineage>
        <taxon>Bacteria</taxon>
        <taxon>Bacillati</taxon>
        <taxon>Bacillota</taxon>
        <taxon>Bacilli</taxon>
        <taxon>Bacillales</taxon>
        <taxon>Bacillaceae</taxon>
        <taxon>Alteribacter</taxon>
    </lineage>
</organism>
<proteinExistence type="inferred from homology"/>
<evidence type="ECO:0000256" key="8">
    <source>
        <dbReference type="PIRSR" id="PIRSR001434-2"/>
    </source>
</evidence>
<dbReference type="InterPro" id="IPR015421">
    <property type="entry name" value="PyrdxlP-dep_Trfase_major"/>
</dbReference>
<dbReference type="InterPro" id="IPR054542">
    <property type="entry name" value="Cys_met_metab_PP"/>
</dbReference>
<keyword evidence="3 8" id="KW-0663">Pyridoxal phosphate</keyword>
<dbReference type="CDD" id="cd00614">
    <property type="entry name" value="CGS_like"/>
    <property type="match status" value="1"/>
</dbReference>
<dbReference type="InterPro" id="IPR000277">
    <property type="entry name" value="Cys/Met-Metab_PyrdxlP-dep_enz"/>
</dbReference>
<sequence length="378" mass="41198">MKFHTKNVHFQDKVDTKEVSKTKPIYQTSAFSFTDLEDMEDFFQGKKDFMYTRVGNPNTDDLGKGVADLEEAPAGAASASGISAILGGVLAVAKAGDHIIATEDLYGGTYQLFAGELPDFGIEVSFADFSDHGAIEEAIRDNTVLLYTESVTNPLLRVEDIKGIASLARKHGLKTMVDNTFPTPYLIRPYTDGADLVAHSATKYIGGHSDLSAGVICGDEALVKKARAKIVYLGANLGPFDGWLGCRGLKTLALRMERQSANARKLADHLTKRGVLGRVYYPNSVSERGHGAIVTIDLGEKYDVHAFFRNLDWVKVVPTLAGVETSVTYPVGTSHRPVPKETRDRLGVTEQMVRISVGIEDPEDIQAAFDRALEASRK</sequence>
<evidence type="ECO:0000256" key="6">
    <source>
        <dbReference type="ARBA" id="ARBA00048780"/>
    </source>
</evidence>
<dbReference type="PROSITE" id="PS00868">
    <property type="entry name" value="CYS_MET_METAB_PP"/>
    <property type="match status" value="1"/>
</dbReference>
<evidence type="ECO:0000256" key="1">
    <source>
        <dbReference type="ARBA" id="ARBA00001933"/>
    </source>
</evidence>
<dbReference type="PANTHER" id="PTHR11808">
    <property type="entry name" value="TRANS-SULFURATION ENZYME FAMILY MEMBER"/>
    <property type="match status" value="1"/>
</dbReference>
<dbReference type="Gene3D" id="3.40.640.10">
    <property type="entry name" value="Type I PLP-dependent aspartate aminotransferase-like (Major domain)"/>
    <property type="match status" value="1"/>
</dbReference>
<evidence type="ECO:0000256" key="3">
    <source>
        <dbReference type="ARBA" id="ARBA00022898"/>
    </source>
</evidence>
<gene>
    <name evidence="10" type="ORF">CR205_11390</name>
</gene>
<dbReference type="Pfam" id="PF01053">
    <property type="entry name" value="Cys_Met_Meta_PP"/>
    <property type="match status" value="1"/>
</dbReference>
<evidence type="ECO:0000313" key="10">
    <source>
        <dbReference type="EMBL" id="PYZ96327.1"/>
    </source>
</evidence>
<dbReference type="GO" id="GO:0030170">
    <property type="term" value="F:pyridoxal phosphate binding"/>
    <property type="evidence" value="ECO:0007669"/>
    <property type="project" value="InterPro"/>
</dbReference>
<dbReference type="GO" id="GO:0018826">
    <property type="term" value="F:methionine gamma-lyase activity"/>
    <property type="evidence" value="ECO:0007669"/>
    <property type="project" value="UniProtKB-EC"/>
</dbReference>
<dbReference type="GO" id="GO:0005737">
    <property type="term" value="C:cytoplasm"/>
    <property type="evidence" value="ECO:0007669"/>
    <property type="project" value="TreeGrafter"/>
</dbReference>
<evidence type="ECO:0000256" key="7">
    <source>
        <dbReference type="ARBA" id="ARBA00052699"/>
    </source>
</evidence>
<feature type="modified residue" description="N6-(pyridoxal phosphate)lysine" evidence="8">
    <location>
        <position position="203"/>
    </location>
</feature>
<dbReference type="PIRSF" id="PIRSF001434">
    <property type="entry name" value="CGS"/>
    <property type="match status" value="1"/>
</dbReference>
<comment type="catalytic activity">
    <reaction evidence="6">
        <text>L-homocysteine + H2O = 2-oxobutanoate + hydrogen sulfide + NH4(+) + H(+)</text>
        <dbReference type="Rhea" id="RHEA:14501"/>
        <dbReference type="ChEBI" id="CHEBI:15377"/>
        <dbReference type="ChEBI" id="CHEBI:15378"/>
        <dbReference type="ChEBI" id="CHEBI:16763"/>
        <dbReference type="ChEBI" id="CHEBI:28938"/>
        <dbReference type="ChEBI" id="CHEBI:29919"/>
        <dbReference type="ChEBI" id="CHEBI:58199"/>
        <dbReference type="EC" id="4.4.1.2"/>
    </reaction>
    <physiologicalReaction direction="left-to-right" evidence="6">
        <dbReference type="Rhea" id="RHEA:14502"/>
    </physiologicalReaction>
</comment>
<dbReference type="AlphaFoldDB" id="A0A2W0H5B4"/>
<evidence type="ECO:0000256" key="9">
    <source>
        <dbReference type="RuleBase" id="RU362118"/>
    </source>
</evidence>
<dbReference type="EMBL" id="PDOF01000002">
    <property type="protein sequence ID" value="PYZ96327.1"/>
    <property type="molecule type" value="Genomic_DNA"/>
</dbReference>
<dbReference type="GO" id="GO:0047982">
    <property type="term" value="F:homocysteine desulfhydrase activity"/>
    <property type="evidence" value="ECO:0007669"/>
    <property type="project" value="UniProtKB-EC"/>
</dbReference>
<evidence type="ECO:0000313" key="11">
    <source>
        <dbReference type="Proteomes" id="UP000248066"/>
    </source>
</evidence>
<dbReference type="Proteomes" id="UP000248066">
    <property type="component" value="Unassembled WGS sequence"/>
</dbReference>
<dbReference type="SUPFAM" id="SSF53383">
    <property type="entry name" value="PLP-dependent transferases"/>
    <property type="match status" value="1"/>
</dbReference>
<protein>
    <recommendedName>
        <fullName evidence="4">homocysteine desulfhydrase</fullName>
        <ecNumber evidence="4">4.4.1.2</ecNumber>
    </recommendedName>
    <alternativeName>
        <fullName evidence="5">Homocysteine desulfhydrase</fullName>
    </alternativeName>
</protein>
<dbReference type="Gene3D" id="3.90.1150.10">
    <property type="entry name" value="Aspartate Aminotransferase, domain 1"/>
    <property type="match status" value="1"/>
</dbReference>
<keyword evidence="11" id="KW-1185">Reference proteome</keyword>
<dbReference type="RefSeq" id="WP_110519898.1">
    <property type="nucleotide sequence ID" value="NZ_PDOF01000002.1"/>
</dbReference>
<comment type="caution">
    <text evidence="10">The sequence shown here is derived from an EMBL/GenBank/DDBJ whole genome shotgun (WGS) entry which is preliminary data.</text>
</comment>
<dbReference type="InterPro" id="IPR015424">
    <property type="entry name" value="PyrdxlP-dep_Trfase"/>
</dbReference>
<dbReference type="GO" id="GO:0019346">
    <property type="term" value="P:transsulfuration"/>
    <property type="evidence" value="ECO:0007669"/>
    <property type="project" value="InterPro"/>
</dbReference>
<reference evidence="10 11" key="1">
    <citation type="submission" date="2017-10" db="EMBL/GenBank/DDBJ databases">
        <title>Bacillus sp. nov., a halophilic bacterium isolated from a Yangshapao Lake.</title>
        <authorList>
            <person name="Wang H."/>
        </authorList>
    </citation>
    <scope>NUCLEOTIDE SEQUENCE [LARGE SCALE GENOMIC DNA]</scope>
    <source>
        <strain evidence="10 11">YSP-3</strain>
    </source>
</reference>
<comment type="cofactor">
    <cofactor evidence="1 9">
        <name>pyridoxal 5'-phosphate</name>
        <dbReference type="ChEBI" id="CHEBI:597326"/>
    </cofactor>
</comment>
<evidence type="ECO:0000256" key="4">
    <source>
        <dbReference type="ARBA" id="ARBA00047175"/>
    </source>
</evidence>
<dbReference type="OrthoDB" id="9803887at2"/>
<evidence type="ECO:0000256" key="2">
    <source>
        <dbReference type="ARBA" id="ARBA00009077"/>
    </source>
</evidence>
<dbReference type="InterPro" id="IPR015422">
    <property type="entry name" value="PyrdxlP-dep_Trfase_small"/>
</dbReference>
<name>A0A2W0H5B4_9BACI</name>
<accession>A0A2W0H5B4</accession>
<dbReference type="EC" id="4.4.1.2" evidence="4"/>
<comment type="catalytic activity">
    <reaction evidence="7">
        <text>L-methionine + H2O = methanethiol + 2-oxobutanoate + NH4(+)</text>
        <dbReference type="Rhea" id="RHEA:23800"/>
        <dbReference type="ChEBI" id="CHEBI:15377"/>
        <dbReference type="ChEBI" id="CHEBI:16007"/>
        <dbReference type="ChEBI" id="CHEBI:16763"/>
        <dbReference type="ChEBI" id="CHEBI:28938"/>
        <dbReference type="ChEBI" id="CHEBI:57844"/>
        <dbReference type="EC" id="4.4.1.11"/>
    </reaction>
    <physiologicalReaction direction="left-to-right" evidence="7">
        <dbReference type="Rhea" id="RHEA:23801"/>
    </physiologicalReaction>
</comment>
<comment type="similarity">
    <text evidence="2 9">Belongs to the trans-sulfuration enzymes family.</text>
</comment>
<evidence type="ECO:0000256" key="5">
    <source>
        <dbReference type="ARBA" id="ARBA00047199"/>
    </source>
</evidence>
<dbReference type="FunFam" id="3.40.640.10:FF:000046">
    <property type="entry name" value="Cystathionine gamma-lyase"/>
    <property type="match status" value="1"/>
</dbReference>